<dbReference type="PANTHER" id="PTHR38593">
    <property type="entry name" value="BLR2558 PROTEIN"/>
    <property type="match status" value="1"/>
</dbReference>
<dbReference type="Pfam" id="PF13628">
    <property type="entry name" value="DUF4142"/>
    <property type="match status" value="1"/>
</dbReference>
<dbReference type="Gene3D" id="1.20.1260.10">
    <property type="match status" value="1"/>
</dbReference>
<dbReference type="RefSeq" id="WP_009565275.1">
    <property type="nucleotide sequence ID" value="NZ_BJXO01000013.1"/>
</dbReference>
<name>A0AAX1UEI4_CERSP</name>
<proteinExistence type="predicted"/>
<dbReference type="PANTHER" id="PTHR38593:SF1">
    <property type="entry name" value="BLR2558 PROTEIN"/>
    <property type="match status" value="1"/>
</dbReference>
<gene>
    <name evidence="3" type="ORF">D1114_22750</name>
</gene>
<dbReference type="EMBL" id="QWGP01000052">
    <property type="protein sequence ID" value="RHZ90527.1"/>
    <property type="molecule type" value="Genomic_DNA"/>
</dbReference>
<evidence type="ECO:0000256" key="1">
    <source>
        <dbReference type="SAM" id="SignalP"/>
    </source>
</evidence>
<evidence type="ECO:0000313" key="4">
    <source>
        <dbReference type="Proteomes" id="UP000266305"/>
    </source>
</evidence>
<comment type="caution">
    <text evidence="3">The sequence shown here is derived from an EMBL/GenBank/DDBJ whole genome shotgun (WGS) entry which is preliminary data.</text>
</comment>
<accession>A0AAX1UEI4</accession>
<dbReference type="InterPro" id="IPR025419">
    <property type="entry name" value="DUF4142"/>
</dbReference>
<dbReference type="Proteomes" id="UP000266305">
    <property type="component" value="Unassembled WGS sequence"/>
</dbReference>
<sequence length="174" mass="18684">MRPVPLALAALLLATPVAFSQSDAPPPPLVVVDDAQVFAGMAVSSALFGVEASETALSRTRNETVRAFAEKVLQERRETAERLVKAAEADALPITPRMSPRHEAEAQSLRGADDQMFDDLYLAGQRRAIDEEVTLYQGFATAGQESALRETAGELLPRMVAGQEQVRALAAPRG</sequence>
<keyword evidence="1" id="KW-0732">Signal</keyword>
<dbReference type="InterPro" id="IPR012347">
    <property type="entry name" value="Ferritin-like"/>
</dbReference>
<reference evidence="3 4" key="1">
    <citation type="submission" date="2018-08" db="EMBL/GenBank/DDBJ databases">
        <title>Draft genome sequence of Rhodobacter sphaeroides FY.</title>
        <authorList>
            <person name="Rayyan A."/>
            <person name="Meyer T.E."/>
            <person name="Kyndt J.A."/>
        </authorList>
    </citation>
    <scope>NUCLEOTIDE SEQUENCE [LARGE SCALE GENOMIC DNA]</scope>
    <source>
        <strain evidence="3 4">FY</strain>
    </source>
</reference>
<evidence type="ECO:0000313" key="3">
    <source>
        <dbReference type="EMBL" id="RHZ90527.1"/>
    </source>
</evidence>
<evidence type="ECO:0000259" key="2">
    <source>
        <dbReference type="Pfam" id="PF13628"/>
    </source>
</evidence>
<feature type="domain" description="DUF4142" evidence="2">
    <location>
        <begin position="34"/>
        <end position="169"/>
    </location>
</feature>
<organism evidence="3 4">
    <name type="scientific">Cereibacter sphaeroides</name>
    <name type="common">Rhodobacter sphaeroides</name>
    <dbReference type="NCBI Taxonomy" id="1063"/>
    <lineage>
        <taxon>Bacteria</taxon>
        <taxon>Pseudomonadati</taxon>
        <taxon>Pseudomonadota</taxon>
        <taxon>Alphaproteobacteria</taxon>
        <taxon>Rhodobacterales</taxon>
        <taxon>Paracoccaceae</taxon>
        <taxon>Cereibacter</taxon>
    </lineage>
</organism>
<feature type="signal peptide" evidence="1">
    <location>
        <begin position="1"/>
        <end position="20"/>
    </location>
</feature>
<protein>
    <submittedName>
        <fullName evidence="3">DUF4142 domain-containing protein</fullName>
    </submittedName>
</protein>
<feature type="chain" id="PRO_5043544738" evidence="1">
    <location>
        <begin position="21"/>
        <end position="174"/>
    </location>
</feature>
<dbReference type="GeneID" id="67447719"/>
<dbReference type="AlphaFoldDB" id="A0AAX1UEI4"/>